<protein>
    <submittedName>
        <fullName evidence="3">U3 small nucleolar ribonucleoprotein</fullName>
    </submittedName>
</protein>
<dbReference type="EMBL" id="AFNH02000915">
    <property type="protein sequence ID" value="EZG52602.1"/>
    <property type="molecule type" value="Genomic_DNA"/>
</dbReference>
<dbReference type="InterPro" id="IPR007109">
    <property type="entry name" value="Brix"/>
</dbReference>
<accession>A0A023B2X0</accession>
<dbReference type="OrthoDB" id="10253204at2759"/>
<dbReference type="AlphaFoldDB" id="A0A023B2X0"/>
<dbReference type="Gene3D" id="3.40.50.10480">
    <property type="entry name" value="Probable brix-domain ribosomal biogenesis protein"/>
    <property type="match status" value="1"/>
</dbReference>
<dbReference type="PANTHER" id="PTHR22734">
    <property type="entry name" value="U3 SMALL NUCLEOLAR RIBONUCLEOPROTEIN PROTEIN IMP4"/>
    <property type="match status" value="1"/>
</dbReference>
<gene>
    <name evidence="3" type="ORF">GNI_122600</name>
</gene>
<dbReference type="GO" id="GO:0042134">
    <property type="term" value="F:rRNA primary transcript binding"/>
    <property type="evidence" value="ECO:0007669"/>
    <property type="project" value="InterPro"/>
</dbReference>
<dbReference type="VEuPathDB" id="CryptoDB:GNI_122600"/>
<dbReference type="PROSITE" id="PS50833">
    <property type="entry name" value="BRIX"/>
    <property type="match status" value="1"/>
</dbReference>
<dbReference type="Pfam" id="PF04427">
    <property type="entry name" value="Brix"/>
    <property type="match status" value="1"/>
</dbReference>
<dbReference type="eggNOG" id="KOG2781">
    <property type="taxonomic scope" value="Eukaryota"/>
</dbReference>
<dbReference type="GO" id="GO:0032040">
    <property type="term" value="C:small-subunit processome"/>
    <property type="evidence" value="ECO:0007669"/>
    <property type="project" value="TreeGrafter"/>
</dbReference>
<sequence length="315" mass="36328">MLRQQQRQLREYLNRKRNVEEANKRLGDVKRLREALDTNKPIPSDLRGTELPNGNMIVADGNDCVIDDEYRLCGTYDPRILITTSQKPTGPCIRFAKEFALMVPNSTRVNRGQMNEEELMELCKAQGCTDYIQFSGSDGEGRPTLMVISHLPYGPTAHFTIRQLMLRSDLSEKPPKMKQALPHLIFHNFDGQIGHRIMRILKFIFPKPSTIDDQDTRVISFINLGNDVIYVRHHTILSNSTLRKFRQHDPALKDMTTSQKDSLLENIDLDEQGPRFTLEPFKIIRGIPGQKYADIEWQRSYYVRKSAKILGTQNL</sequence>
<dbReference type="OMA" id="VIQFRHH"/>
<dbReference type="SMART" id="SM00879">
    <property type="entry name" value="Brix"/>
    <property type="match status" value="1"/>
</dbReference>
<dbReference type="GeneID" id="22914309"/>
<name>A0A023B2X0_GRENI</name>
<dbReference type="Proteomes" id="UP000019763">
    <property type="component" value="Unassembled WGS sequence"/>
</dbReference>
<dbReference type="GO" id="GO:0030515">
    <property type="term" value="F:snoRNA binding"/>
    <property type="evidence" value="ECO:0007669"/>
    <property type="project" value="TreeGrafter"/>
</dbReference>
<keyword evidence="4" id="KW-1185">Reference proteome</keyword>
<evidence type="ECO:0000313" key="4">
    <source>
        <dbReference type="Proteomes" id="UP000019763"/>
    </source>
</evidence>
<dbReference type="GO" id="GO:0034457">
    <property type="term" value="C:Mpp10 complex"/>
    <property type="evidence" value="ECO:0007669"/>
    <property type="project" value="TreeGrafter"/>
</dbReference>
<dbReference type="RefSeq" id="XP_011131888.1">
    <property type="nucleotide sequence ID" value="XM_011133586.1"/>
</dbReference>
<dbReference type="SUPFAM" id="SSF52954">
    <property type="entry name" value="Class II aaRS ABD-related"/>
    <property type="match status" value="1"/>
</dbReference>
<reference evidence="3" key="1">
    <citation type="submission" date="2013-12" db="EMBL/GenBank/DDBJ databases">
        <authorList>
            <person name="Omoto C.K."/>
            <person name="Sibley D."/>
            <person name="Venepally P."/>
            <person name="Hadjithomas M."/>
            <person name="Karamycheva S."/>
            <person name="Brunk B."/>
            <person name="Roos D."/>
            <person name="Caler E."/>
            <person name="Lorenzi H."/>
        </authorList>
    </citation>
    <scope>NUCLEOTIDE SEQUENCE</scope>
</reference>
<keyword evidence="1" id="KW-0175">Coiled coil</keyword>
<dbReference type="GO" id="GO:0006364">
    <property type="term" value="P:rRNA processing"/>
    <property type="evidence" value="ECO:0007669"/>
    <property type="project" value="InterPro"/>
</dbReference>
<keyword evidence="3" id="KW-0687">Ribonucleoprotein</keyword>
<feature type="domain" description="Brix" evidence="2">
    <location>
        <begin position="78"/>
        <end position="289"/>
    </location>
</feature>
<proteinExistence type="predicted"/>
<evidence type="ECO:0000259" key="2">
    <source>
        <dbReference type="PROSITE" id="PS50833"/>
    </source>
</evidence>
<evidence type="ECO:0000313" key="3">
    <source>
        <dbReference type="EMBL" id="EZG52602.1"/>
    </source>
</evidence>
<comment type="caution">
    <text evidence="3">The sequence shown here is derived from an EMBL/GenBank/DDBJ whole genome shotgun (WGS) entry which is preliminary data.</text>
</comment>
<evidence type="ECO:0000256" key="1">
    <source>
        <dbReference type="SAM" id="Coils"/>
    </source>
</evidence>
<organism evidence="3 4">
    <name type="scientific">Gregarina niphandrodes</name>
    <name type="common">Septate eugregarine</name>
    <dbReference type="NCBI Taxonomy" id="110365"/>
    <lineage>
        <taxon>Eukaryota</taxon>
        <taxon>Sar</taxon>
        <taxon>Alveolata</taxon>
        <taxon>Apicomplexa</taxon>
        <taxon>Conoidasida</taxon>
        <taxon>Gregarinasina</taxon>
        <taxon>Eugregarinorida</taxon>
        <taxon>Gregarinidae</taxon>
        <taxon>Gregarina</taxon>
    </lineage>
</organism>
<dbReference type="InterPro" id="IPR044281">
    <property type="entry name" value="IMP4/RPF1"/>
</dbReference>
<dbReference type="PANTHER" id="PTHR22734:SF2">
    <property type="entry name" value="U3 SMALL NUCLEOLAR RIBONUCLEOPROTEIN PROTEIN IMP4"/>
    <property type="match status" value="1"/>
</dbReference>
<feature type="coiled-coil region" evidence="1">
    <location>
        <begin position="2"/>
        <end position="39"/>
    </location>
</feature>